<sequence>MFLIAKIVRGRRLLLELEQQEKDEAAAALEAVNNISQVLYSTSPKKLVVDAFSSLHYKN</sequence>
<name>A0A0N4YLD7_NIPBR</name>
<accession>A0A0N4YLD7</accession>
<evidence type="ECO:0000313" key="3">
    <source>
        <dbReference type="WBParaSite" id="NBR_0001791901-mRNA-1"/>
    </source>
</evidence>
<dbReference type="Proteomes" id="UP000271162">
    <property type="component" value="Unassembled WGS sequence"/>
</dbReference>
<protein>
    <submittedName>
        <fullName evidence="3">Ovule protein</fullName>
    </submittedName>
</protein>
<reference evidence="3" key="1">
    <citation type="submission" date="2017-02" db="UniProtKB">
        <authorList>
            <consortium name="WormBaseParasite"/>
        </authorList>
    </citation>
    <scope>IDENTIFICATION</scope>
</reference>
<proteinExistence type="predicted"/>
<reference evidence="1 2" key="2">
    <citation type="submission" date="2018-11" db="EMBL/GenBank/DDBJ databases">
        <authorList>
            <consortium name="Pathogen Informatics"/>
        </authorList>
    </citation>
    <scope>NUCLEOTIDE SEQUENCE [LARGE SCALE GENOMIC DNA]</scope>
</reference>
<dbReference type="STRING" id="27835.A0A0N4YLD7"/>
<evidence type="ECO:0000313" key="1">
    <source>
        <dbReference type="EMBL" id="VDL81640.1"/>
    </source>
</evidence>
<organism evidence="3">
    <name type="scientific">Nippostrongylus brasiliensis</name>
    <name type="common">Rat hookworm</name>
    <dbReference type="NCBI Taxonomy" id="27835"/>
    <lineage>
        <taxon>Eukaryota</taxon>
        <taxon>Metazoa</taxon>
        <taxon>Ecdysozoa</taxon>
        <taxon>Nematoda</taxon>
        <taxon>Chromadorea</taxon>
        <taxon>Rhabditida</taxon>
        <taxon>Rhabditina</taxon>
        <taxon>Rhabditomorpha</taxon>
        <taxon>Strongyloidea</taxon>
        <taxon>Heligmosomidae</taxon>
        <taxon>Nippostrongylus</taxon>
    </lineage>
</organism>
<dbReference type="WBParaSite" id="NBR_0001791901-mRNA-1">
    <property type="protein sequence ID" value="NBR_0001791901-mRNA-1"/>
    <property type="gene ID" value="NBR_0001791901"/>
</dbReference>
<keyword evidence="2" id="KW-1185">Reference proteome</keyword>
<gene>
    <name evidence="1" type="ORF">NBR_LOCUS17920</name>
</gene>
<dbReference type="EMBL" id="UYSL01023059">
    <property type="protein sequence ID" value="VDL81640.1"/>
    <property type="molecule type" value="Genomic_DNA"/>
</dbReference>
<dbReference type="AlphaFoldDB" id="A0A0N4YLD7"/>
<evidence type="ECO:0000313" key="2">
    <source>
        <dbReference type="Proteomes" id="UP000271162"/>
    </source>
</evidence>